<evidence type="ECO:0000313" key="3">
    <source>
        <dbReference type="Proteomes" id="UP000823918"/>
    </source>
</evidence>
<dbReference type="Pfam" id="PF00685">
    <property type="entry name" value="Sulfotransfer_1"/>
    <property type="match status" value="1"/>
</dbReference>
<reference evidence="2" key="1">
    <citation type="journal article" date="2021" name="PeerJ">
        <title>Extensive microbial diversity within the chicken gut microbiome revealed by metagenomics and culture.</title>
        <authorList>
            <person name="Gilroy R."/>
            <person name="Ravi A."/>
            <person name="Getino M."/>
            <person name="Pursley I."/>
            <person name="Horton D.L."/>
            <person name="Alikhan N.F."/>
            <person name="Baker D."/>
            <person name="Gharbi K."/>
            <person name="Hall N."/>
            <person name="Watson M."/>
            <person name="Adriaenssens E.M."/>
            <person name="Foster-Nyarko E."/>
            <person name="Jarju S."/>
            <person name="Secka A."/>
            <person name="Antonio M."/>
            <person name="Oren A."/>
            <person name="Chaudhuri R.R."/>
            <person name="La Ragione R."/>
            <person name="Hildebrand F."/>
            <person name="Pallen M.J."/>
        </authorList>
    </citation>
    <scope>NUCLEOTIDE SEQUENCE</scope>
    <source>
        <strain evidence="2">5933</strain>
    </source>
</reference>
<dbReference type="SUPFAM" id="SSF52540">
    <property type="entry name" value="P-loop containing nucleoside triphosphate hydrolases"/>
    <property type="match status" value="1"/>
</dbReference>
<evidence type="ECO:0000313" key="2">
    <source>
        <dbReference type="EMBL" id="HJC72662.1"/>
    </source>
</evidence>
<dbReference type="EMBL" id="DWWA01000037">
    <property type="protein sequence ID" value="HJC72662.1"/>
    <property type="molecule type" value="Genomic_DNA"/>
</dbReference>
<sequence length="650" mass="75335">MDENSTLIQRFEQAVSAFDSGDAYSALNELVALYQEGFHREEILTFLNEVSYEPNAAEMKANFEKNCAALAHYPFVQGFTPPPFEALSFRIYPVSAEEFFVFNPSAETFGERRVFEKDPSFDCCLKYFDEQRVFQNETNVSKLAYLNRNIRASEAIGFENHIYLHYDEPDRFYALLLISDWSNLLAEKKFVVCIGKDSFLNPEDFCARFQVSYENCTPQPPSISEISRMIFGWKIANVSGTSFLADILDYHPRLLTIPDCFFNDFYPYYTKYLQGKKTKEVVKHLCQLDHTAPEKSLFHAVTTSQSLSAANLSENVLEELNRVDANELLNKTGELLADCEIPTAREWITAIYLAFSLCHGRTFTQRVTPAVFMYPHDDMFFLAGVERERVKFYLDTVCSFDDYKAIAIIRDPVTQAGSVIRFMTETHPEAKNEKGERVFYPFYSLAFGSLVPKDYFFRNDHALWKQIRVVRFEDLKLNPKATLKSLTDFLDLTDCDTLYKTTWCGLSRAGVSTDGSSFEGFDPAPIYNSHAKYLSVFDKYRIELLLANLMKYYGYRAVYYDGQPFSEEEKYTLMKFPFRCDDIPFLATEESKQPLLDLAFQLVRMSVMFYSKCEHTPVKIPDFPFEFEPIPWLKPDEELLVQPLYETRTQ</sequence>
<evidence type="ECO:0000259" key="1">
    <source>
        <dbReference type="Pfam" id="PF00685"/>
    </source>
</evidence>
<proteinExistence type="predicted"/>
<dbReference type="AlphaFoldDB" id="A0A9D2Q740"/>
<name>A0A9D2Q740_9FIRM</name>
<protein>
    <submittedName>
        <fullName evidence="2">Sulfotransferase</fullName>
    </submittedName>
</protein>
<comment type="caution">
    <text evidence="2">The sequence shown here is derived from an EMBL/GenBank/DDBJ whole genome shotgun (WGS) entry which is preliminary data.</text>
</comment>
<reference evidence="2" key="2">
    <citation type="submission" date="2021-04" db="EMBL/GenBank/DDBJ databases">
        <authorList>
            <person name="Gilroy R."/>
        </authorList>
    </citation>
    <scope>NUCLEOTIDE SEQUENCE</scope>
    <source>
        <strain evidence="2">5933</strain>
    </source>
</reference>
<dbReference type="InterPro" id="IPR027417">
    <property type="entry name" value="P-loop_NTPase"/>
</dbReference>
<gene>
    <name evidence="2" type="ORF">H9698_07700</name>
</gene>
<accession>A0A9D2Q740</accession>
<dbReference type="Gene3D" id="3.40.50.300">
    <property type="entry name" value="P-loop containing nucleotide triphosphate hydrolases"/>
    <property type="match status" value="1"/>
</dbReference>
<dbReference type="GO" id="GO:0008146">
    <property type="term" value="F:sulfotransferase activity"/>
    <property type="evidence" value="ECO:0007669"/>
    <property type="project" value="InterPro"/>
</dbReference>
<feature type="domain" description="Sulfotransferase" evidence="1">
    <location>
        <begin position="401"/>
        <end position="493"/>
    </location>
</feature>
<dbReference type="InterPro" id="IPR000863">
    <property type="entry name" value="Sulfotransferase_dom"/>
</dbReference>
<dbReference type="Proteomes" id="UP000823918">
    <property type="component" value="Unassembled WGS sequence"/>
</dbReference>
<organism evidence="2 3">
    <name type="scientific">Candidatus Ruthenibacterium merdavium</name>
    <dbReference type="NCBI Taxonomy" id="2838752"/>
    <lineage>
        <taxon>Bacteria</taxon>
        <taxon>Bacillati</taxon>
        <taxon>Bacillota</taxon>
        <taxon>Clostridia</taxon>
        <taxon>Eubacteriales</taxon>
        <taxon>Oscillospiraceae</taxon>
        <taxon>Ruthenibacterium</taxon>
    </lineage>
</organism>